<proteinExistence type="predicted"/>
<reference evidence="1 2" key="1">
    <citation type="journal article" date="2016" name="Nat. Commun.">
        <title>Thousands of microbial genomes shed light on interconnected biogeochemical processes in an aquifer system.</title>
        <authorList>
            <person name="Anantharaman K."/>
            <person name="Brown C.T."/>
            <person name="Hug L.A."/>
            <person name="Sharon I."/>
            <person name="Castelle C.J."/>
            <person name="Probst A.J."/>
            <person name="Thomas B.C."/>
            <person name="Singh A."/>
            <person name="Wilkins M.J."/>
            <person name="Karaoz U."/>
            <person name="Brodie E.L."/>
            <person name="Williams K.H."/>
            <person name="Hubbard S.S."/>
            <person name="Banfield J.F."/>
        </authorList>
    </citation>
    <scope>NUCLEOTIDE SEQUENCE [LARGE SCALE GENOMIC DNA]</scope>
</reference>
<dbReference type="AlphaFoldDB" id="A0A1F6DE01"/>
<sequence>MLWLWAAFFGLLAFIVLVGGFVVLQKQAQARDAVRAAEAQQLLQKASEMVYAVSGEIFAQVEALRAAPNPEAWQQVLAQNYKMMPQEIAFYHADDSGADVMILADGGRYATSTEQFASRAVPHFQRALTLRAGEVYITPARNSITCDYTACRADTDNEIFAYVAPVYDGVVLRGALVVAYDANIWSHLAEEMSGLPETFFVIDAQGYYVWHANTDKRTERARHLPSSFFVDFSEDAAANILTPSGGRVVRLDDKKKAYMYPVSPSTEMTRNGARVNIPAPVTSPLNQYFVMGFIE</sequence>
<name>A0A1F6DE01_9BACT</name>
<gene>
    <name evidence="1" type="ORF">A3C89_00310</name>
</gene>
<evidence type="ECO:0008006" key="3">
    <source>
        <dbReference type="Google" id="ProtNLM"/>
    </source>
</evidence>
<protein>
    <recommendedName>
        <fullName evidence="3">Cache domain-containing protein</fullName>
    </recommendedName>
</protein>
<evidence type="ECO:0000313" key="1">
    <source>
        <dbReference type="EMBL" id="OGG59645.1"/>
    </source>
</evidence>
<organism evidence="1 2">
    <name type="scientific">Candidatus Kaiserbacteria bacterium RIFCSPHIGHO2_02_FULL_50_50</name>
    <dbReference type="NCBI Taxonomy" id="1798492"/>
    <lineage>
        <taxon>Bacteria</taxon>
        <taxon>Candidatus Kaiseribacteriota</taxon>
    </lineage>
</organism>
<dbReference type="EMBL" id="MFLF01000013">
    <property type="protein sequence ID" value="OGG59645.1"/>
    <property type="molecule type" value="Genomic_DNA"/>
</dbReference>
<accession>A0A1F6DE01</accession>
<comment type="caution">
    <text evidence="1">The sequence shown here is derived from an EMBL/GenBank/DDBJ whole genome shotgun (WGS) entry which is preliminary data.</text>
</comment>
<evidence type="ECO:0000313" key="2">
    <source>
        <dbReference type="Proteomes" id="UP000178794"/>
    </source>
</evidence>
<dbReference type="STRING" id="1798492.A3C89_00310"/>
<dbReference type="Proteomes" id="UP000178794">
    <property type="component" value="Unassembled WGS sequence"/>
</dbReference>